<dbReference type="Gene3D" id="3.90.850.10">
    <property type="entry name" value="Fumarylacetoacetase-like, C-terminal domain"/>
    <property type="match status" value="1"/>
</dbReference>
<feature type="domain" description="Fumarylacetoacetase-like C-terminal" evidence="2">
    <location>
        <begin position="103"/>
        <end position="258"/>
    </location>
</feature>
<sequence>MSTEPEWNVQTAAEVLLDAEKTRTDRGPITGDWPGLDLETAYDVQAELMARKVAAGQHIVGVKLGLTSRAKQLRMGVDSPLTAWLTDAMSLPLGVPVPTAELIHPRVEPEIVFVLGRDLTGPGVTAAQAMESVDAVYAGLEVIDSRFTDFKFTLPDVVADNASSARFVIGGRKCRPADIDLALEACVLQVDGEVVYTAAGAAVQGHPAEALALAANALGRRGVVLRAGWTVLTGGLTDAVFIRPGQQVSAEFTNLGAIVLGAV</sequence>
<dbReference type="InterPro" id="IPR036663">
    <property type="entry name" value="Fumarylacetoacetase_C_sf"/>
</dbReference>
<keyword evidence="1" id="KW-0456">Lyase</keyword>
<protein>
    <submittedName>
        <fullName evidence="3">4-oxalocrotonate decarboxylase</fullName>
    </submittedName>
</protein>
<dbReference type="InterPro" id="IPR050772">
    <property type="entry name" value="Hydratase-Decarb/MhpD_sf"/>
</dbReference>
<name>A0A132PUG8_9MYCO</name>
<reference evidence="3 4" key="1">
    <citation type="submission" date="2015-07" db="EMBL/GenBank/DDBJ databases">
        <title>A draft genome sequence of Mycobacterium wolinskyi.</title>
        <authorList>
            <person name="de Man T.J."/>
            <person name="Perry K.A."/>
            <person name="Coulliette A.D."/>
            <person name="Jensen B."/>
            <person name="Toney N.C."/>
            <person name="Limbago B.M."/>
            <person name="Noble-Wang J."/>
        </authorList>
    </citation>
    <scope>NUCLEOTIDE SEQUENCE [LARGE SCALE GENOMIC DNA]</scope>
    <source>
        <strain evidence="3 4">CDC_01</strain>
    </source>
</reference>
<evidence type="ECO:0000313" key="4">
    <source>
        <dbReference type="Proteomes" id="UP000070612"/>
    </source>
</evidence>
<gene>
    <name evidence="3" type="ORF">AFM11_01705</name>
</gene>
<dbReference type="InterPro" id="IPR011234">
    <property type="entry name" value="Fumarylacetoacetase-like_C"/>
</dbReference>
<organism evidence="3 4">
    <name type="scientific">Mycolicibacterium wolinskyi</name>
    <dbReference type="NCBI Taxonomy" id="59750"/>
    <lineage>
        <taxon>Bacteria</taxon>
        <taxon>Bacillati</taxon>
        <taxon>Actinomycetota</taxon>
        <taxon>Actinomycetes</taxon>
        <taxon>Mycobacteriales</taxon>
        <taxon>Mycobacteriaceae</taxon>
        <taxon>Mycolicibacterium</taxon>
    </lineage>
</organism>
<dbReference type="Pfam" id="PF01557">
    <property type="entry name" value="FAA_hydrolase"/>
    <property type="match status" value="1"/>
</dbReference>
<dbReference type="AlphaFoldDB" id="A0A132PUG8"/>
<accession>A0A132PUG8</accession>
<proteinExistence type="predicted"/>
<dbReference type="GO" id="GO:0008684">
    <property type="term" value="F:2-oxopent-4-enoate hydratase activity"/>
    <property type="evidence" value="ECO:0007669"/>
    <property type="project" value="TreeGrafter"/>
</dbReference>
<dbReference type="SUPFAM" id="SSF56529">
    <property type="entry name" value="FAH"/>
    <property type="match status" value="1"/>
</dbReference>
<comment type="caution">
    <text evidence="3">The sequence shown here is derived from an EMBL/GenBank/DDBJ whole genome shotgun (WGS) entry which is preliminary data.</text>
</comment>
<dbReference type="PANTHER" id="PTHR30143">
    <property type="entry name" value="ACID HYDRATASE"/>
    <property type="match status" value="1"/>
</dbReference>
<dbReference type="EMBL" id="LGTW01000001">
    <property type="protein sequence ID" value="KWX25999.1"/>
    <property type="molecule type" value="Genomic_DNA"/>
</dbReference>
<keyword evidence="4" id="KW-1185">Reference proteome</keyword>
<evidence type="ECO:0000259" key="2">
    <source>
        <dbReference type="Pfam" id="PF01557"/>
    </source>
</evidence>
<evidence type="ECO:0000313" key="3">
    <source>
        <dbReference type="EMBL" id="KWX25999.1"/>
    </source>
</evidence>
<dbReference type="PATRIC" id="fig|59750.3.peg.351"/>
<dbReference type="PANTHER" id="PTHR30143:SF0">
    <property type="entry name" value="2-KETO-4-PENTENOATE HYDRATASE"/>
    <property type="match status" value="1"/>
</dbReference>
<dbReference type="Proteomes" id="UP000070612">
    <property type="component" value="Unassembled WGS sequence"/>
</dbReference>
<evidence type="ECO:0000256" key="1">
    <source>
        <dbReference type="ARBA" id="ARBA00023239"/>
    </source>
</evidence>
<dbReference type="GO" id="GO:0005737">
    <property type="term" value="C:cytoplasm"/>
    <property type="evidence" value="ECO:0007669"/>
    <property type="project" value="TreeGrafter"/>
</dbReference>
<dbReference type="RefSeq" id="WP_067842885.1">
    <property type="nucleotide sequence ID" value="NZ_LGTW01000001.1"/>
</dbReference>